<dbReference type="InterPro" id="IPR039422">
    <property type="entry name" value="MarR/SlyA-like"/>
</dbReference>
<dbReference type="Proteomes" id="UP000268652">
    <property type="component" value="Unassembled WGS sequence"/>
</dbReference>
<evidence type="ECO:0000313" key="3">
    <source>
        <dbReference type="EMBL" id="RKN24586.1"/>
    </source>
</evidence>
<evidence type="ECO:0000313" key="4">
    <source>
        <dbReference type="Proteomes" id="UP000268652"/>
    </source>
</evidence>
<dbReference type="InterPro" id="IPR000835">
    <property type="entry name" value="HTH_MarR-typ"/>
</dbReference>
<proteinExistence type="predicted"/>
<evidence type="ECO:0000259" key="1">
    <source>
        <dbReference type="PROSITE" id="PS50995"/>
    </source>
</evidence>
<evidence type="ECO:0000313" key="2">
    <source>
        <dbReference type="EMBL" id="RKN10245.1"/>
    </source>
</evidence>
<dbReference type="Pfam" id="PF01047">
    <property type="entry name" value="MarR"/>
    <property type="match status" value="1"/>
</dbReference>
<reference evidence="4 5" key="1">
    <citation type="submission" date="2018-09" db="EMBL/GenBank/DDBJ databases">
        <title>Streptomyces sp. nov. DS1-2, an endophytic actinomycete isolated from roots of Dendrobium scabrilingue.</title>
        <authorList>
            <person name="Kuncharoen N."/>
            <person name="Kudo T."/>
            <person name="Ohkuma M."/>
            <person name="Yuki M."/>
            <person name="Tanasupawat S."/>
        </authorList>
    </citation>
    <scope>NUCLEOTIDE SEQUENCE [LARGE SCALE GENOMIC DNA]</scope>
    <source>
        <strain evidence="2 5">AZ1-7</strain>
        <strain evidence="3 4">DS1-2</strain>
    </source>
</reference>
<dbReference type="PRINTS" id="PR00598">
    <property type="entry name" value="HTHMARR"/>
</dbReference>
<dbReference type="InterPro" id="IPR036390">
    <property type="entry name" value="WH_DNA-bd_sf"/>
</dbReference>
<dbReference type="Gene3D" id="1.10.10.10">
    <property type="entry name" value="Winged helix-like DNA-binding domain superfamily/Winged helix DNA-binding domain"/>
    <property type="match status" value="1"/>
</dbReference>
<gene>
    <name evidence="3" type="ORF">D7318_11130</name>
    <name evidence="2" type="ORF">D7319_09950</name>
</gene>
<dbReference type="GO" id="GO:0006950">
    <property type="term" value="P:response to stress"/>
    <property type="evidence" value="ECO:0007669"/>
    <property type="project" value="TreeGrafter"/>
</dbReference>
<dbReference type="OrthoDB" id="4826718at2"/>
<feature type="domain" description="HTH marR-type" evidence="1">
    <location>
        <begin position="12"/>
        <end position="141"/>
    </location>
</feature>
<dbReference type="Proteomes" id="UP000275024">
    <property type="component" value="Unassembled WGS sequence"/>
</dbReference>
<dbReference type="GO" id="GO:0003700">
    <property type="term" value="F:DNA-binding transcription factor activity"/>
    <property type="evidence" value="ECO:0007669"/>
    <property type="project" value="InterPro"/>
</dbReference>
<comment type="caution">
    <text evidence="2">The sequence shown here is derived from an EMBL/GenBank/DDBJ whole genome shotgun (WGS) entry which is preliminary data.</text>
</comment>
<dbReference type="AlphaFoldDB" id="A0A3A9WB37"/>
<dbReference type="PANTHER" id="PTHR33164:SF99">
    <property type="entry name" value="MARR FAMILY REGULATORY PROTEIN"/>
    <property type="match status" value="1"/>
</dbReference>
<name>A0A3A9WB37_9ACTN</name>
<accession>A0A3A9WB37</accession>
<dbReference type="SUPFAM" id="SSF46785">
    <property type="entry name" value="Winged helix' DNA-binding domain"/>
    <property type="match status" value="1"/>
</dbReference>
<dbReference type="InterPro" id="IPR036388">
    <property type="entry name" value="WH-like_DNA-bd_sf"/>
</dbReference>
<dbReference type="PROSITE" id="PS50995">
    <property type="entry name" value="HTH_MARR_2"/>
    <property type="match status" value="1"/>
</dbReference>
<protein>
    <submittedName>
        <fullName evidence="2">MarR family transcriptional regulator</fullName>
    </submittedName>
</protein>
<sequence length="150" mass="16481">MGPRPPSLLALPSYLTSQVARFGRRLLEDALDSRGLLPTHHAILTALEDFGPMSQQRLAAALDVDKSHLVGRVDRVERAGLAVRTRDPDDRRRHRVTLTPKGAALLAELRPIALASQERFLAPLDAAERETLNALLLRLLDAGDEARRSG</sequence>
<keyword evidence="4" id="KW-1185">Reference proteome</keyword>
<evidence type="ECO:0000313" key="5">
    <source>
        <dbReference type="Proteomes" id="UP000275024"/>
    </source>
</evidence>
<dbReference type="EMBL" id="RBDX01000006">
    <property type="protein sequence ID" value="RKN10245.1"/>
    <property type="molecule type" value="Genomic_DNA"/>
</dbReference>
<dbReference type="EMBL" id="RBDY01000006">
    <property type="protein sequence ID" value="RKN24586.1"/>
    <property type="molecule type" value="Genomic_DNA"/>
</dbReference>
<dbReference type="SMART" id="SM00347">
    <property type="entry name" value="HTH_MARR"/>
    <property type="match status" value="1"/>
</dbReference>
<organism evidence="2 5">
    <name type="scientific">Streptomyces radicis</name>
    <dbReference type="NCBI Taxonomy" id="1750517"/>
    <lineage>
        <taxon>Bacteria</taxon>
        <taxon>Bacillati</taxon>
        <taxon>Actinomycetota</taxon>
        <taxon>Actinomycetes</taxon>
        <taxon>Kitasatosporales</taxon>
        <taxon>Streptomycetaceae</taxon>
        <taxon>Streptomyces</taxon>
    </lineage>
</organism>
<dbReference type="PANTHER" id="PTHR33164">
    <property type="entry name" value="TRANSCRIPTIONAL REGULATOR, MARR FAMILY"/>
    <property type="match status" value="1"/>
</dbReference>